<keyword evidence="6 7" id="KW-0998">Cell outer membrane</keyword>
<gene>
    <name evidence="10" type="ORF">CCY01nite_05150</name>
</gene>
<keyword evidence="3 7" id="KW-1134">Transmembrane beta strand</keyword>
<evidence type="ECO:0000256" key="8">
    <source>
        <dbReference type="SAM" id="SignalP"/>
    </source>
</evidence>
<dbReference type="Gene3D" id="2.60.40.1120">
    <property type="entry name" value="Carboxypeptidase-like, regulatory domain"/>
    <property type="match status" value="1"/>
</dbReference>
<keyword evidence="2 7" id="KW-0813">Transport</keyword>
<evidence type="ECO:0000313" key="10">
    <source>
        <dbReference type="EMBL" id="GEP94255.1"/>
    </source>
</evidence>
<dbReference type="NCBIfam" id="TIGR04057">
    <property type="entry name" value="SusC_RagA_signa"/>
    <property type="match status" value="1"/>
</dbReference>
<dbReference type="SUPFAM" id="SSF56935">
    <property type="entry name" value="Porins"/>
    <property type="match status" value="1"/>
</dbReference>
<dbReference type="RefSeq" id="WP_146857739.1">
    <property type="nucleotide sequence ID" value="NZ_BKAU01000001.1"/>
</dbReference>
<dbReference type="InterPro" id="IPR023996">
    <property type="entry name" value="TonB-dep_OMP_SusC/RagA"/>
</dbReference>
<evidence type="ECO:0000256" key="7">
    <source>
        <dbReference type="PROSITE-ProRule" id="PRU01360"/>
    </source>
</evidence>
<protein>
    <submittedName>
        <fullName evidence="10">SusC/RagA family TonB-linked outer membrane protein</fullName>
    </submittedName>
</protein>
<feature type="signal peptide" evidence="8">
    <location>
        <begin position="1"/>
        <end position="22"/>
    </location>
</feature>
<dbReference type="Proteomes" id="UP000321436">
    <property type="component" value="Unassembled WGS sequence"/>
</dbReference>
<dbReference type="InterPro" id="IPR012910">
    <property type="entry name" value="Plug_dom"/>
</dbReference>
<comment type="similarity">
    <text evidence="7">Belongs to the TonB-dependent receptor family.</text>
</comment>
<dbReference type="EMBL" id="BKAU01000001">
    <property type="protein sequence ID" value="GEP94255.1"/>
    <property type="molecule type" value="Genomic_DNA"/>
</dbReference>
<feature type="domain" description="TonB-dependent receptor plug" evidence="9">
    <location>
        <begin position="120"/>
        <end position="243"/>
    </location>
</feature>
<keyword evidence="11" id="KW-1185">Reference proteome</keyword>
<proteinExistence type="inferred from homology"/>
<dbReference type="FunFam" id="2.170.130.10:FF:000008">
    <property type="entry name" value="SusC/RagA family TonB-linked outer membrane protein"/>
    <property type="match status" value="1"/>
</dbReference>
<dbReference type="InterPro" id="IPR036942">
    <property type="entry name" value="Beta-barrel_TonB_sf"/>
</dbReference>
<evidence type="ECO:0000256" key="5">
    <source>
        <dbReference type="ARBA" id="ARBA00023136"/>
    </source>
</evidence>
<dbReference type="InterPro" id="IPR008969">
    <property type="entry name" value="CarboxyPept-like_regulatory"/>
</dbReference>
<dbReference type="SUPFAM" id="SSF49464">
    <property type="entry name" value="Carboxypeptidase regulatory domain-like"/>
    <property type="match status" value="1"/>
</dbReference>
<dbReference type="InterPro" id="IPR039426">
    <property type="entry name" value="TonB-dep_rcpt-like"/>
</dbReference>
<dbReference type="Gene3D" id="2.170.130.10">
    <property type="entry name" value="TonB-dependent receptor, plug domain"/>
    <property type="match status" value="1"/>
</dbReference>
<keyword evidence="5 7" id="KW-0472">Membrane</keyword>
<name>A0A512REX4_9BACT</name>
<dbReference type="InterPro" id="IPR023997">
    <property type="entry name" value="TonB-dep_OMP_SusC/RagA_CS"/>
</dbReference>
<dbReference type="OrthoDB" id="9768177at2"/>
<evidence type="ECO:0000256" key="1">
    <source>
        <dbReference type="ARBA" id="ARBA00004571"/>
    </source>
</evidence>
<evidence type="ECO:0000256" key="4">
    <source>
        <dbReference type="ARBA" id="ARBA00022692"/>
    </source>
</evidence>
<organism evidence="10 11">
    <name type="scientific">Chitinophaga cymbidii</name>
    <dbReference type="NCBI Taxonomy" id="1096750"/>
    <lineage>
        <taxon>Bacteria</taxon>
        <taxon>Pseudomonadati</taxon>
        <taxon>Bacteroidota</taxon>
        <taxon>Chitinophagia</taxon>
        <taxon>Chitinophagales</taxon>
        <taxon>Chitinophagaceae</taxon>
        <taxon>Chitinophaga</taxon>
    </lineage>
</organism>
<sequence length="994" mass="108220">MKKRFFSTLLMLCMAYMLPAEAQEKKRVVTGTITALQNGEKLPGASVLEKGTGNATKTDTLGKYRISVTDPNGTLVISYVGFKTQEVKINGQSSIDIVMEAESSAMQEVVVVGYGTQQRKDITGSISSISSAAIKNQPAVSVDQLIQGRAAGVDVSQSSGAPGGRLNIRIRGASSLNAGNEPLFVIDDVPVYNNSKDPSGTSYGTFTPTNALASLNPNDIESIQVLKDASATAIYGSRGSNGVIIITTKRGSGNKMSVDYNGYYGVQTIANKLDLMNGQQHAEYLNDWAASRNLPAPFPDPAAIGKGTDWQDELFRPAAIQNHQVSLSSGKGNLKYFISGNYFNQDGIVINSNMKRYSFRVNGDAKLSEKVKFTQSLSFSRTVNKSVPTSGAGSGNVRSVGEKIYATSPTVPVFNEDGSYVDYWYNAAKAESPVASLLTIKNKLAGDNLLGNMALEYKPIENLTFRSLIGINLMSRNNQEYYPRATTYIGGLLGGLGMIGERKVTNILNENTVRYTKTFREKHNLELLGGFTWQKEQDFSTTTEPSGFADDRLGVNSIGSATGSTIIGSSLNEWAMASFIGRINYQYDNKYLLTASFRADGSSKFGAANKWGYFPSMALGYRLSEEPFMEDVKFVSDLKIRGSYGLTGNQEIGSYQSLATVTTSNFYVFDNKLYPAARHTRLANGELKWEKTAQWDIGIDLALFDSRLRLTADYYKKDTRDLLFTVDLPAYSGYSSALYNTGGLQNKGFEVNLGGDIFTGGFTWTADVNFARNKPQVTSLGRATSTTLFVGYPPGNYLGYVYDGVFHNQAEIDAQSAQTNVKPGDAKYRDVNKDGLLNADDRIVMGNSLPEFIYGFNSVFGYKNFSLTVFLQGAAGADRVENTGLTDPSDSGNKSVNLLNRWSPSNPNSNIPRAGYSNILTSTYQLMNASYLKIRNVQLSYTFSSSLVPGFGGSSVYLSGQNLWTKTDYVGYDPDGGGDYPTATTLMFGINLKF</sequence>
<evidence type="ECO:0000256" key="6">
    <source>
        <dbReference type="ARBA" id="ARBA00023237"/>
    </source>
</evidence>
<dbReference type="InterPro" id="IPR037066">
    <property type="entry name" value="Plug_dom_sf"/>
</dbReference>
<evidence type="ECO:0000256" key="3">
    <source>
        <dbReference type="ARBA" id="ARBA00022452"/>
    </source>
</evidence>
<feature type="chain" id="PRO_5021999437" evidence="8">
    <location>
        <begin position="23"/>
        <end position="994"/>
    </location>
</feature>
<dbReference type="AlphaFoldDB" id="A0A512REX4"/>
<evidence type="ECO:0000259" key="9">
    <source>
        <dbReference type="Pfam" id="PF07715"/>
    </source>
</evidence>
<dbReference type="Pfam" id="PF13715">
    <property type="entry name" value="CarbopepD_reg_2"/>
    <property type="match status" value="1"/>
</dbReference>
<dbReference type="PROSITE" id="PS52016">
    <property type="entry name" value="TONB_DEPENDENT_REC_3"/>
    <property type="match status" value="1"/>
</dbReference>
<evidence type="ECO:0000256" key="2">
    <source>
        <dbReference type="ARBA" id="ARBA00022448"/>
    </source>
</evidence>
<dbReference type="Pfam" id="PF07715">
    <property type="entry name" value="Plug"/>
    <property type="match status" value="1"/>
</dbReference>
<keyword evidence="4 7" id="KW-0812">Transmembrane</keyword>
<dbReference type="GO" id="GO:0009279">
    <property type="term" value="C:cell outer membrane"/>
    <property type="evidence" value="ECO:0007669"/>
    <property type="project" value="UniProtKB-SubCell"/>
</dbReference>
<evidence type="ECO:0000313" key="11">
    <source>
        <dbReference type="Proteomes" id="UP000321436"/>
    </source>
</evidence>
<dbReference type="NCBIfam" id="TIGR04056">
    <property type="entry name" value="OMP_RagA_SusC"/>
    <property type="match status" value="1"/>
</dbReference>
<keyword evidence="8" id="KW-0732">Signal</keyword>
<accession>A0A512REX4</accession>
<comment type="caution">
    <text evidence="10">The sequence shown here is derived from an EMBL/GenBank/DDBJ whole genome shotgun (WGS) entry which is preliminary data.</text>
</comment>
<reference evidence="10 11" key="1">
    <citation type="submission" date="2019-07" db="EMBL/GenBank/DDBJ databases">
        <title>Whole genome shotgun sequence of Chitinophaga cymbidii NBRC 109752.</title>
        <authorList>
            <person name="Hosoyama A."/>
            <person name="Uohara A."/>
            <person name="Ohji S."/>
            <person name="Ichikawa N."/>
        </authorList>
    </citation>
    <scope>NUCLEOTIDE SEQUENCE [LARGE SCALE GENOMIC DNA]</scope>
    <source>
        <strain evidence="10 11">NBRC 109752</strain>
    </source>
</reference>
<dbReference type="Gene3D" id="2.40.170.20">
    <property type="entry name" value="TonB-dependent receptor, beta-barrel domain"/>
    <property type="match status" value="1"/>
</dbReference>
<comment type="subcellular location">
    <subcellularLocation>
        <location evidence="1 7">Cell outer membrane</location>
        <topology evidence="1 7">Multi-pass membrane protein</topology>
    </subcellularLocation>
</comment>